<gene>
    <name evidence="15" type="ORF">SSS_6284</name>
</gene>
<comment type="subcellular location">
    <subcellularLocation>
        <location evidence="2">Endoplasmic reticulum membrane</location>
    </subcellularLocation>
    <subcellularLocation>
        <location evidence="1">Target cell membrane</location>
    </subcellularLocation>
</comment>
<keyword evidence="5" id="KW-0677">Repeat</keyword>
<evidence type="ECO:0000256" key="4">
    <source>
        <dbReference type="ARBA" id="ARBA00022537"/>
    </source>
</evidence>
<organism evidence="15">
    <name type="scientific">Sarcoptes scabiei</name>
    <name type="common">Itch mite</name>
    <name type="synonym">Acarus scabiei</name>
    <dbReference type="NCBI Taxonomy" id="52283"/>
    <lineage>
        <taxon>Eukaryota</taxon>
        <taxon>Metazoa</taxon>
        <taxon>Ecdysozoa</taxon>
        <taxon>Arthropoda</taxon>
        <taxon>Chelicerata</taxon>
        <taxon>Arachnida</taxon>
        <taxon>Acari</taxon>
        <taxon>Acariformes</taxon>
        <taxon>Sarcoptiformes</taxon>
        <taxon>Astigmata</taxon>
        <taxon>Psoroptidia</taxon>
        <taxon>Sarcoptoidea</taxon>
        <taxon>Sarcoptidae</taxon>
        <taxon>Sarcoptinae</taxon>
        <taxon>Sarcoptes</taxon>
    </lineage>
</organism>
<keyword evidence="7" id="KW-0528">Neurotoxin</keyword>
<evidence type="ECO:0000256" key="13">
    <source>
        <dbReference type="PROSITE-ProRule" id="PRU00023"/>
    </source>
</evidence>
<dbReference type="PROSITE" id="PS50297">
    <property type="entry name" value="ANK_REP_REGION"/>
    <property type="match status" value="1"/>
</dbReference>
<dbReference type="GO" id="GO:0006621">
    <property type="term" value="P:protein retention in ER lumen"/>
    <property type="evidence" value="ECO:0007669"/>
    <property type="project" value="TreeGrafter"/>
</dbReference>
<evidence type="ECO:0000256" key="9">
    <source>
        <dbReference type="ARBA" id="ARBA00023136"/>
    </source>
</evidence>
<keyword evidence="3" id="KW-0268">Exocytosis</keyword>
<evidence type="ECO:0000313" key="16">
    <source>
        <dbReference type="EnsemblMetazoa" id="KAF7496312.1"/>
    </source>
</evidence>
<dbReference type="GO" id="GO:0044231">
    <property type="term" value="C:host cell presynaptic membrane"/>
    <property type="evidence" value="ECO:0007669"/>
    <property type="project" value="UniProtKB-KW"/>
</dbReference>
<dbReference type="OMA" id="YPMHQSV"/>
<evidence type="ECO:0000256" key="8">
    <source>
        <dbReference type="ARBA" id="ARBA00023043"/>
    </source>
</evidence>
<feature type="repeat" description="ANK" evidence="13">
    <location>
        <begin position="68"/>
        <end position="100"/>
    </location>
</feature>
<dbReference type="Proteomes" id="UP000070412">
    <property type="component" value="Unassembled WGS sequence"/>
</dbReference>
<keyword evidence="17" id="KW-1185">Reference proteome</keyword>
<comment type="function">
    <text evidence="12">Acts as a molecular chaperone for G protein-coupled receptors, regulating their biogenesis and exit from the ER.</text>
</comment>
<dbReference type="OrthoDB" id="1585644at2759"/>
<dbReference type="GO" id="GO:0006887">
    <property type="term" value="P:exocytosis"/>
    <property type="evidence" value="ECO:0007669"/>
    <property type="project" value="UniProtKB-KW"/>
</dbReference>
<dbReference type="EnsemblMetazoa" id="SSS_6284s_mrna">
    <property type="protein sequence ID" value="KAF7496312.1"/>
    <property type="gene ID" value="SSS_6284"/>
</dbReference>
<keyword evidence="8 13" id="KW-0040">ANK repeat</keyword>
<dbReference type="GO" id="GO:0005102">
    <property type="term" value="F:signaling receptor binding"/>
    <property type="evidence" value="ECO:0007669"/>
    <property type="project" value="TreeGrafter"/>
</dbReference>
<protein>
    <submittedName>
        <fullName evidence="15">Ankyrin repeat domain-containing protein 13C</fullName>
    </submittedName>
</protein>
<dbReference type="SUPFAM" id="SSF48403">
    <property type="entry name" value="Ankyrin repeat"/>
    <property type="match status" value="1"/>
</dbReference>
<dbReference type="InterPro" id="IPR021832">
    <property type="entry name" value="ANKRD13"/>
</dbReference>
<dbReference type="AlphaFoldDB" id="A0A834RI38"/>
<reference evidence="17" key="1">
    <citation type="journal article" date="2020" name="PLoS Negl. Trop. Dis.">
        <title>High-quality nuclear genome for Sarcoptes scabiei-A critical resource for a neglected parasite.</title>
        <authorList>
            <person name="Korhonen P.K."/>
            <person name="Gasser R.B."/>
            <person name="Ma G."/>
            <person name="Wang T."/>
            <person name="Stroehlein A.J."/>
            <person name="Young N.D."/>
            <person name="Ang C.S."/>
            <person name="Fernando D.D."/>
            <person name="Lu H.C."/>
            <person name="Taylor S."/>
            <person name="Reynolds S.L."/>
            <person name="Mofiz E."/>
            <person name="Najaraj S.H."/>
            <person name="Gowda H."/>
            <person name="Madugundu A."/>
            <person name="Renuse S."/>
            <person name="Holt D."/>
            <person name="Pandey A."/>
            <person name="Papenfuss A.T."/>
            <person name="Fischer K."/>
        </authorList>
    </citation>
    <scope>NUCLEOTIDE SEQUENCE [LARGE SCALE GENOMIC DNA]</scope>
</reference>
<evidence type="ECO:0000256" key="11">
    <source>
        <dbReference type="ARBA" id="ARBA00023298"/>
    </source>
</evidence>
<dbReference type="GO" id="GO:0005789">
    <property type="term" value="C:endoplasmic reticulum membrane"/>
    <property type="evidence" value="ECO:0007669"/>
    <property type="project" value="UniProtKB-SubCell"/>
</dbReference>
<name>A0A834RI38_SARSC</name>
<proteinExistence type="predicted"/>
<evidence type="ECO:0000256" key="2">
    <source>
        <dbReference type="ARBA" id="ARBA00004586"/>
    </source>
</evidence>
<keyword evidence="10" id="KW-0143">Chaperone</keyword>
<reference evidence="15" key="2">
    <citation type="submission" date="2020-01" db="EMBL/GenBank/DDBJ databases">
        <authorList>
            <person name="Korhonen P.K.K."/>
            <person name="Guangxu M.G."/>
            <person name="Wang T.W."/>
            <person name="Stroehlein A.J.S."/>
            <person name="Young N.D."/>
            <person name="Ang C.-S.A."/>
            <person name="Fernando D.W.F."/>
            <person name="Lu H.L."/>
            <person name="Taylor S.T."/>
            <person name="Ehtesham M.E.M."/>
            <person name="Najaraj S.H.N."/>
            <person name="Harsha G.H.G."/>
            <person name="Madugundu A.M."/>
            <person name="Renuse S.R."/>
            <person name="Holt D.H."/>
            <person name="Pandey A.P."/>
            <person name="Papenfuss A.P."/>
            <person name="Gasser R.B.G."/>
            <person name="Fischer K.F."/>
        </authorList>
    </citation>
    <scope>NUCLEOTIDE SEQUENCE</scope>
    <source>
        <strain evidence="15">SSS_KF_BRIS2020</strain>
    </source>
</reference>
<keyword evidence="4" id="KW-1052">Target cell membrane</keyword>
<evidence type="ECO:0000256" key="12">
    <source>
        <dbReference type="ARBA" id="ARBA00037107"/>
    </source>
</evidence>
<evidence type="ECO:0000313" key="15">
    <source>
        <dbReference type="EMBL" id="KAF7496312.1"/>
    </source>
</evidence>
<sequence length="537" mass="61832">MSELSDSDCEDFVDAVETQYCSSNEEFVSDADSAETALHQAIFEQKPIDELREILENKNIDIGLKDRHGNTALHLAVMLGHRDQINFLLEQNAPIKSRNIQGWTVLDEAISYGDRQIIKNILISGRKRARQSLDHRSPKLIEALNLIKDFQMKIRWEFYSWIPILKRFLPSDICRIVKKGSNVRLDTTLLDFTDRRWQRGNITFLFIGSKKSNDSLIIMDNELKVYQYIRYNESMDIDEDIDLLMSSDLIYPQMITKSISFTRTQAGWFFARSNKTEKVGDFEADFYNINGLTIETKKRREHLSEDDVKTNKALFDTLKKTLDASNHPQKSITRKINSKSSDSLDEIDDCQSTMKNELTNGDSLQPIRVEDEIVINGDEDDEDDSIMDVKAAIVSSTNGLIKRRKSLPPPLKQNISWSEYINAPKGNPPCLGRPWKTKDSNRTFKATIAMSQDFPLTIESLLNILEVITQFKHFKKLKEFVNLNLPPGFPVKIDIPLIPTILARVTFLNFNYLDDADENLFVIPEDYTEDPNRFPEL</sequence>
<evidence type="ECO:0000259" key="14">
    <source>
        <dbReference type="Pfam" id="PF11904"/>
    </source>
</evidence>
<dbReference type="Pfam" id="PF11904">
    <property type="entry name" value="ANKRD13_C"/>
    <property type="match status" value="1"/>
</dbReference>
<evidence type="ECO:0000256" key="7">
    <source>
        <dbReference type="ARBA" id="ARBA00023028"/>
    </source>
</evidence>
<evidence type="ECO:0000313" key="17">
    <source>
        <dbReference type="Proteomes" id="UP000070412"/>
    </source>
</evidence>
<dbReference type="EMBL" id="WVUK01000012">
    <property type="protein sequence ID" value="KAF7496312.1"/>
    <property type="molecule type" value="Genomic_DNA"/>
</dbReference>
<evidence type="ECO:0000256" key="6">
    <source>
        <dbReference type="ARBA" id="ARBA00022824"/>
    </source>
</evidence>
<accession>A0A834RI38</accession>
<keyword evidence="6" id="KW-0256">Endoplasmic reticulum</keyword>
<evidence type="ECO:0000256" key="1">
    <source>
        <dbReference type="ARBA" id="ARBA00004175"/>
    </source>
</evidence>
<dbReference type="Gene3D" id="1.25.40.20">
    <property type="entry name" value="Ankyrin repeat-containing domain"/>
    <property type="match status" value="1"/>
</dbReference>
<dbReference type="InterPro" id="IPR036770">
    <property type="entry name" value="Ankyrin_rpt-contain_sf"/>
</dbReference>
<dbReference type="PANTHER" id="PTHR12447:SF25">
    <property type="entry name" value="ANKYRIN REPEAT DOMAIN-CONTAINING PROTEIN 13C"/>
    <property type="match status" value="1"/>
</dbReference>
<dbReference type="InterPro" id="IPR055285">
    <property type="entry name" value="ANKRD13_C"/>
</dbReference>
<evidence type="ECO:0000256" key="3">
    <source>
        <dbReference type="ARBA" id="ARBA00022483"/>
    </source>
</evidence>
<dbReference type="PROSITE" id="PS50088">
    <property type="entry name" value="ANK_REPEAT"/>
    <property type="match status" value="1"/>
</dbReference>
<keyword evidence="7" id="KW-0800">Toxin</keyword>
<keyword evidence="11" id="KW-1053">Target membrane</keyword>
<dbReference type="SMART" id="SM00248">
    <property type="entry name" value="ANK"/>
    <property type="match status" value="3"/>
</dbReference>
<reference evidence="16" key="3">
    <citation type="submission" date="2022-06" db="UniProtKB">
        <authorList>
            <consortium name="EnsemblMetazoa"/>
        </authorList>
    </citation>
    <scope>IDENTIFICATION</scope>
</reference>
<keyword evidence="7" id="KW-0638">Presynaptic neurotoxin</keyword>
<evidence type="ECO:0000256" key="10">
    <source>
        <dbReference type="ARBA" id="ARBA00023186"/>
    </source>
</evidence>
<evidence type="ECO:0000256" key="5">
    <source>
        <dbReference type="ARBA" id="ARBA00022737"/>
    </source>
</evidence>
<keyword evidence="9" id="KW-0472">Membrane</keyword>
<dbReference type="PANTHER" id="PTHR12447">
    <property type="entry name" value="ANKYRIN REPEAT DOMAIN-CONTAINING PROTEIN 13"/>
    <property type="match status" value="1"/>
</dbReference>
<dbReference type="GO" id="GO:0044218">
    <property type="term" value="C:other organism cell membrane"/>
    <property type="evidence" value="ECO:0007669"/>
    <property type="project" value="UniProtKB-KW"/>
</dbReference>
<feature type="domain" description="Ankyrin repeat" evidence="14">
    <location>
        <begin position="184"/>
        <end position="518"/>
    </location>
</feature>
<dbReference type="Pfam" id="PF12796">
    <property type="entry name" value="Ank_2"/>
    <property type="match status" value="1"/>
</dbReference>
<dbReference type="InterPro" id="IPR002110">
    <property type="entry name" value="Ankyrin_rpt"/>
</dbReference>